<reference evidence="2" key="2">
    <citation type="submission" date="2020-09" db="EMBL/GenBank/DDBJ databases">
        <authorList>
            <person name="Sun Q."/>
            <person name="Zhou Y."/>
        </authorList>
    </citation>
    <scope>NUCLEOTIDE SEQUENCE</scope>
    <source>
        <strain evidence="2">CGMCC 1.15725</strain>
    </source>
</reference>
<gene>
    <name evidence="2" type="ORF">GCM10011611_65710</name>
</gene>
<sequence>MWPQRHKNAGRPWAERMESRYRSSQSDRCAAQLSTKIDGEASGILCCALDASTGRQIAKIVGIGNNP</sequence>
<comment type="caution">
    <text evidence="2">The sequence shown here is derived from an EMBL/GenBank/DDBJ whole genome shotgun (WGS) entry which is preliminary data.</text>
</comment>
<evidence type="ECO:0000313" key="2">
    <source>
        <dbReference type="EMBL" id="GGF50163.1"/>
    </source>
</evidence>
<organism evidence="2 3">
    <name type="scientific">Aliidongia dinghuensis</name>
    <dbReference type="NCBI Taxonomy" id="1867774"/>
    <lineage>
        <taxon>Bacteria</taxon>
        <taxon>Pseudomonadati</taxon>
        <taxon>Pseudomonadota</taxon>
        <taxon>Alphaproteobacteria</taxon>
        <taxon>Rhodospirillales</taxon>
        <taxon>Dongiaceae</taxon>
        <taxon>Aliidongia</taxon>
    </lineage>
</organism>
<dbReference type="EMBL" id="BMJQ01000032">
    <property type="protein sequence ID" value="GGF50163.1"/>
    <property type="molecule type" value="Genomic_DNA"/>
</dbReference>
<name>A0A8J3E7U7_9PROT</name>
<evidence type="ECO:0000256" key="1">
    <source>
        <dbReference type="SAM" id="MobiDB-lite"/>
    </source>
</evidence>
<evidence type="ECO:0000313" key="3">
    <source>
        <dbReference type="Proteomes" id="UP000646365"/>
    </source>
</evidence>
<dbReference type="Proteomes" id="UP000646365">
    <property type="component" value="Unassembled WGS sequence"/>
</dbReference>
<reference evidence="2" key="1">
    <citation type="journal article" date="2014" name="Int. J. Syst. Evol. Microbiol.">
        <title>Complete genome sequence of Corynebacterium casei LMG S-19264T (=DSM 44701T), isolated from a smear-ripened cheese.</title>
        <authorList>
            <consortium name="US DOE Joint Genome Institute (JGI-PGF)"/>
            <person name="Walter F."/>
            <person name="Albersmeier A."/>
            <person name="Kalinowski J."/>
            <person name="Ruckert C."/>
        </authorList>
    </citation>
    <scope>NUCLEOTIDE SEQUENCE</scope>
    <source>
        <strain evidence="2">CGMCC 1.15725</strain>
    </source>
</reference>
<accession>A0A8J3E7U7</accession>
<proteinExistence type="predicted"/>
<keyword evidence="3" id="KW-1185">Reference proteome</keyword>
<protein>
    <submittedName>
        <fullName evidence="2">Uncharacterized protein</fullName>
    </submittedName>
</protein>
<feature type="region of interest" description="Disordered" evidence="1">
    <location>
        <begin position="1"/>
        <end position="25"/>
    </location>
</feature>
<dbReference type="AlphaFoldDB" id="A0A8J3E7U7"/>